<protein>
    <submittedName>
        <fullName evidence="3">Uncharacterized protein LOC103489359</fullName>
    </submittedName>
</protein>
<keyword evidence="2" id="KW-1185">Reference proteome</keyword>
<gene>
    <name evidence="3" type="primary">LOC103489359</name>
</gene>
<dbReference type="RefSeq" id="XP_050936506.1">
    <property type="nucleotide sequence ID" value="XM_051080549.1"/>
</dbReference>
<dbReference type="Proteomes" id="UP001652600">
    <property type="component" value="Chromosome 12"/>
</dbReference>
<feature type="compositionally biased region" description="Acidic residues" evidence="1">
    <location>
        <begin position="178"/>
        <end position="187"/>
    </location>
</feature>
<dbReference type="GeneID" id="103489359"/>
<dbReference type="PANTHER" id="PTHR33785">
    <property type="entry name" value="OS06G0550800 PROTEIN"/>
    <property type="match status" value="1"/>
</dbReference>
<evidence type="ECO:0000313" key="2">
    <source>
        <dbReference type="Proteomes" id="UP001652600"/>
    </source>
</evidence>
<organism evidence="2 3">
    <name type="scientific">Cucumis melo</name>
    <name type="common">Muskmelon</name>
    <dbReference type="NCBI Taxonomy" id="3656"/>
    <lineage>
        <taxon>Eukaryota</taxon>
        <taxon>Viridiplantae</taxon>
        <taxon>Streptophyta</taxon>
        <taxon>Embryophyta</taxon>
        <taxon>Tracheophyta</taxon>
        <taxon>Spermatophyta</taxon>
        <taxon>Magnoliopsida</taxon>
        <taxon>eudicotyledons</taxon>
        <taxon>Gunneridae</taxon>
        <taxon>Pentapetalae</taxon>
        <taxon>rosids</taxon>
        <taxon>fabids</taxon>
        <taxon>Cucurbitales</taxon>
        <taxon>Cucurbitaceae</taxon>
        <taxon>Benincaseae</taxon>
        <taxon>Cucumis</taxon>
    </lineage>
</organism>
<reference evidence="3" key="1">
    <citation type="submission" date="2025-08" db="UniProtKB">
        <authorList>
            <consortium name="RefSeq"/>
        </authorList>
    </citation>
    <scope>IDENTIFICATION</scope>
    <source>
        <tissue evidence="3">Stem</tissue>
    </source>
</reference>
<evidence type="ECO:0000256" key="1">
    <source>
        <dbReference type="SAM" id="MobiDB-lite"/>
    </source>
</evidence>
<name>A0ABM3KFE8_CUCME</name>
<dbReference type="PANTHER" id="PTHR33785:SF12">
    <property type="entry name" value="DUF1685 FAMILY PROTEIN"/>
    <property type="match status" value="1"/>
</dbReference>
<sequence>MDFEQLLNLFDSFWFERGVFNKHPFLSNPQNLQPQIHHPDSLPKESFIIPRLPTRSISEDLSSKLSFMSSSNSPDSVLFSPKLQTIFSSKDIAGAESPETSRKLEIERRTKTEYRRRYRGRRTRRSESRSLSELEFEELKGFMDLGFVFSEEDKGSSLASIVPGLNRLGKKEEKESKEEEEEEEEEEERKLGGEISRPYLSEAWEAMEEEEEKEELAKKPLMMKWRFPSNQIDMKDNLKWWAHAVASTVR</sequence>
<evidence type="ECO:0000313" key="3">
    <source>
        <dbReference type="RefSeq" id="XP_050936506.1"/>
    </source>
</evidence>
<feature type="region of interest" description="Disordered" evidence="1">
    <location>
        <begin position="169"/>
        <end position="195"/>
    </location>
</feature>
<accession>A0ABM3KFE8</accession>
<proteinExistence type="predicted"/>